<name>A0A839UEF9_9HYPH</name>
<dbReference type="Pfam" id="PF02518">
    <property type="entry name" value="HATPase_c"/>
    <property type="match status" value="1"/>
</dbReference>
<feature type="domain" description="Histidine kinase" evidence="11">
    <location>
        <begin position="250"/>
        <end position="441"/>
    </location>
</feature>
<dbReference type="RefSeq" id="WP_183662638.1">
    <property type="nucleotide sequence ID" value="NZ_JACHXN010000009.1"/>
</dbReference>
<dbReference type="InterPro" id="IPR036890">
    <property type="entry name" value="HATPase_C_sf"/>
</dbReference>
<proteinExistence type="predicted"/>
<dbReference type="GO" id="GO:0000155">
    <property type="term" value="F:phosphorelay sensor kinase activity"/>
    <property type="evidence" value="ECO:0007669"/>
    <property type="project" value="InterPro"/>
</dbReference>
<evidence type="ECO:0000256" key="4">
    <source>
        <dbReference type="ARBA" id="ARBA00022553"/>
    </source>
</evidence>
<keyword evidence="6 10" id="KW-0812">Transmembrane</keyword>
<dbReference type="Gene3D" id="3.30.565.10">
    <property type="entry name" value="Histidine kinase-like ATPase, C-terminal domain"/>
    <property type="match status" value="1"/>
</dbReference>
<dbReference type="InterPro" id="IPR003661">
    <property type="entry name" value="HisK_dim/P_dom"/>
</dbReference>
<reference evidence="13 14" key="1">
    <citation type="submission" date="2020-08" db="EMBL/GenBank/DDBJ databases">
        <title>Genomic Encyclopedia of Type Strains, Phase III (KMG-III): the genomes of soil and plant-associated and newly described type strains.</title>
        <authorList>
            <person name="Whitman W."/>
        </authorList>
    </citation>
    <scope>NUCLEOTIDE SEQUENCE [LARGE SCALE GENOMIC DNA]</scope>
    <source>
        <strain evidence="13 14">CECT 7015</strain>
    </source>
</reference>
<sequence length="446" mass="49091">MRRSQPLGQIVARRIVLFAILAMLAQLLIVLADYYWNDEELGRLLLEQEVSELAKGIETFGASPTFELPPELSDRYGSQTTGYFAQIRDGSGRILFSNCTDQCTQHFLPVDLKTPDFWLRIIEPGKPLTLAGGETVEIAHQPFILEIATLGDPDKRVNAVLWNEVTDHMIVPMGILVVFVLGASLLSITTALRPVRRAAKEAAAIDAADPQSRLDTVGMPLEVAQLAGAINEAFARVRHLMQGQKLLTSAIAHEVRTPLAIIKLELERIVHPRARKAEKDLDDLVQFVQQLSALGNLDGVDRKQFQSTNINELAEELIESLAPWVYQTRHSIAFEQSGQLVVPAIGSLIRDALRNLIENAVKHTEAGTLITVRVGENGTVGVHDNAGPPRWPETPVKRDDANMRGIGLEIIDRIATIHGSAFRFEKTRNGSNAVISFPIPGRSSAN</sequence>
<keyword evidence="5" id="KW-0808">Transferase</keyword>
<evidence type="ECO:0000256" key="5">
    <source>
        <dbReference type="ARBA" id="ARBA00022679"/>
    </source>
</evidence>
<dbReference type="PROSITE" id="PS50885">
    <property type="entry name" value="HAMP"/>
    <property type="match status" value="1"/>
</dbReference>
<organism evidence="13 14">
    <name type="scientific">Phyllobacterium trifolii</name>
    <dbReference type="NCBI Taxonomy" id="300193"/>
    <lineage>
        <taxon>Bacteria</taxon>
        <taxon>Pseudomonadati</taxon>
        <taxon>Pseudomonadota</taxon>
        <taxon>Alphaproteobacteria</taxon>
        <taxon>Hyphomicrobiales</taxon>
        <taxon>Phyllobacteriaceae</taxon>
        <taxon>Phyllobacterium</taxon>
    </lineage>
</organism>
<comment type="subcellular location">
    <subcellularLocation>
        <location evidence="2">Membrane</location>
    </subcellularLocation>
</comment>
<evidence type="ECO:0000256" key="1">
    <source>
        <dbReference type="ARBA" id="ARBA00000085"/>
    </source>
</evidence>
<evidence type="ECO:0000259" key="11">
    <source>
        <dbReference type="PROSITE" id="PS50109"/>
    </source>
</evidence>
<evidence type="ECO:0000256" key="6">
    <source>
        <dbReference type="ARBA" id="ARBA00022692"/>
    </source>
</evidence>
<dbReference type="CDD" id="cd00082">
    <property type="entry name" value="HisKA"/>
    <property type="match status" value="1"/>
</dbReference>
<evidence type="ECO:0000256" key="8">
    <source>
        <dbReference type="ARBA" id="ARBA00022989"/>
    </source>
</evidence>
<keyword evidence="9" id="KW-0902">Two-component regulatory system</keyword>
<dbReference type="PANTHER" id="PTHR45436:SF5">
    <property type="entry name" value="SENSOR HISTIDINE KINASE TRCS"/>
    <property type="match status" value="1"/>
</dbReference>
<keyword evidence="8 10" id="KW-1133">Transmembrane helix</keyword>
<dbReference type="InterPro" id="IPR003594">
    <property type="entry name" value="HATPase_dom"/>
</dbReference>
<protein>
    <recommendedName>
        <fullName evidence="3">histidine kinase</fullName>
        <ecNumber evidence="3">2.7.13.3</ecNumber>
    </recommendedName>
</protein>
<dbReference type="GO" id="GO:0016020">
    <property type="term" value="C:membrane"/>
    <property type="evidence" value="ECO:0007669"/>
    <property type="project" value="UniProtKB-SubCell"/>
</dbReference>
<dbReference type="SMART" id="SM00304">
    <property type="entry name" value="HAMP"/>
    <property type="match status" value="1"/>
</dbReference>
<dbReference type="SUPFAM" id="SSF55874">
    <property type="entry name" value="ATPase domain of HSP90 chaperone/DNA topoisomerase II/histidine kinase"/>
    <property type="match status" value="1"/>
</dbReference>
<dbReference type="InterPro" id="IPR003660">
    <property type="entry name" value="HAMP_dom"/>
</dbReference>
<evidence type="ECO:0000256" key="2">
    <source>
        <dbReference type="ARBA" id="ARBA00004370"/>
    </source>
</evidence>
<feature type="transmembrane region" description="Helical" evidence="10">
    <location>
        <begin position="170"/>
        <end position="192"/>
    </location>
</feature>
<comment type="catalytic activity">
    <reaction evidence="1">
        <text>ATP + protein L-histidine = ADP + protein N-phospho-L-histidine.</text>
        <dbReference type="EC" id="2.7.13.3"/>
    </reaction>
</comment>
<keyword evidence="10" id="KW-0472">Membrane</keyword>
<evidence type="ECO:0000313" key="14">
    <source>
        <dbReference type="Proteomes" id="UP000554520"/>
    </source>
</evidence>
<dbReference type="Proteomes" id="UP000554520">
    <property type="component" value="Unassembled WGS sequence"/>
</dbReference>
<evidence type="ECO:0000259" key="12">
    <source>
        <dbReference type="PROSITE" id="PS50885"/>
    </source>
</evidence>
<feature type="domain" description="HAMP" evidence="12">
    <location>
        <begin position="189"/>
        <end position="242"/>
    </location>
</feature>
<dbReference type="PANTHER" id="PTHR45436">
    <property type="entry name" value="SENSOR HISTIDINE KINASE YKOH"/>
    <property type="match status" value="1"/>
</dbReference>
<keyword evidence="4" id="KW-0597">Phosphoprotein</keyword>
<dbReference type="InterPro" id="IPR005467">
    <property type="entry name" value="His_kinase_dom"/>
</dbReference>
<keyword evidence="14" id="KW-1185">Reference proteome</keyword>
<comment type="caution">
    <text evidence="13">The sequence shown here is derived from an EMBL/GenBank/DDBJ whole genome shotgun (WGS) entry which is preliminary data.</text>
</comment>
<evidence type="ECO:0000313" key="13">
    <source>
        <dbReference type="EMBL" id="MBB3146819.1"/>
    </source>
</evidence>
<keyword evidence="7" id="KW-0418">Kinase</keyword>
<evidence type="ECO:0000256" key="7">
    <source>
        <dbReference type="ARBA" id="ARBA00022777"/>
    </source>
</evidence>
<dbReference type="SUPFAM" id="SSF47384">
    <property type="entry name" value="Homodimeric domain of signal transducing histidine kinase"/>
    <property type="match status" value="1"/>
</dbReference>
<dbReference type="EMBL" id="JACHXN010000009">
    <property type="protein sequence ID" value="MBB3146819.1"/>
    <property type="molecule type" value="Genomic_DNA"/>
</dbReference>
<evidence type="ECO:0000256" key="10">
    <source>
        <dbReference type="SAM" id="Phobius"/>
    </source>
</evidence>
<dbReference type="InterPro" id="IPR050428">
    <property type="entry name" value="TCS_sensor_his_kinase"/>
</dbReference>
<dbReference type="EC" id="2.7.13.3" evidence="3"/>
<feature type="transmembrane region" description="Helical" evidence="10">
    <location>
        <begin position="12"/>
        <end position="36"/>
    </location>
</feature>
<dbReference type="PROSITE" id="PS50109">
    <property type="entry name" value="HIS_KIN"/>
    <property type="match status" value="1"/>
</dbReference>
<dbReference type="InterPro" id="IPR036097">
    <property type="entry name" value="HisK_dim/P_sf"/>
</dbReference>
<dbReference type="Gene3D" id="1.10.287.130">
    <property type="match status" value="1"/>
</dbReference>
<dbReference type="AlphaFoldDB" id="A0A839UEF9"/>
<evidence type="ECO:0000256" key="3">
    <source>
        <dbReference type="ARBA" id="ARBA00012438"/>
    </source>
</evidence>
<accession>A0A839UEF9</accession>
<gene>
    <name evidence="13" type="ORF">FHS21_003235</name>
</gene>
<evidence type="ECO:0000256" key="9">
    <source>
        <dbReference type="ARBA" id="ARBA00023012"/>
    </source>
</evidence>